<reference evidence="2 3" key="1">
    <citation type="submission" date="2019-01" db="EMBL/GenBank/DDBJ databases">
        <title>Complete genome sequence of Cohnella hallensis HS21 isolated from Korean fir (Abies koreana) rhizospheric soil.</title>
        <authorList>
            <person name="Jiang L."/>
            <person name="Kang S.W."/>
            <person name="Kim S."/>
            <person name="Jung J."/>
            <person name="Kim C.Y."/>
            <person name="Kim D.H."/>
            <person name="Kim S.W."/>
            <person name="Lee J."/>
        </authorList>
    </citation>
    <scope>NUCLEOTIDE SEQUENCE [LARGE SCALE GENOMIC DNA]</scope>
    <source>
        <strain evidence="2 3">HS21</strain>
    </source>
</reference>
<evidence type="ECO:0000313" key="2">
    <source>
        <dbReference type="EMBL" id="BBI31785.1"/>
    </source>
</evidence>
<feature type="domain" description="N-acetyltransferase" evidence="1">
    <location>
        <begin position="176"/>
        <end position="330"/>
    </location>
</feature>
<dbReference type="PROSITE" id="PS51186">
    <property type="entry name" value="GNAT"/>
    <property type="match status" value="1"/>
</dbReference>
<dbReference type="InterPro" id="IPR016181">
    <property type="entry name" value="Acyl_CoA_acyltransferase"/>
</dbReference>
<sequence>MIEGTVVRMNAGQTAKSKYRQLCASNTDMSLFDQDWWLDITCGGADNWDVCLVERDGEIIASLPYYKVKKYLFNVIQMPELTLTMGIWIRYPDNQSAELRLIYEREIHHRLIEQMPHVDYSYQHFNWNITNWTAFLWKGFKQTTRYTYVFEDLTDFDLIYANFRDNIRAEIRKGEKLLRVVESDDLEKFHEINKKTFDRQNVPMPHSIEILRPLDEACRLHNCRKIWFAIDEKEQIHSAIYMVWDNNCAYYLLGGADPELRKSGSHSFLLWHAIKEMSTVTKAFDLHGGMHEPVERFFRAMGALQKPYFQVTKIKGKIFKLAYYMKQALSQVTAVITLSVCSYL</sequence>
<dbReference type="SUPFAM" id="SSF55729">
    <property type="entry name" value="Acyl-CoA N-acyltransferases (Nat)"/>
    <property type="match status" value="1"/>
</dbReference>
<accession>A0A3T1D1A3</accession>
<keyword evidence="3" id="KW-1185">Reference proteome</keyword>
<gene>
    <name evidence="2" type="ORF">KCTCHS21_11840</name>
</gene>
<dbReference type="InterPro" id="IPR000182">
    <property type="entry name" value="GNAT_dom"/>
</dbReference>
<name>A0A3T1D1A3_9BACL</name>
<dbReference type="Pfam" id="PF13480">
    <property type="entry name" value="Acetyltransf_6"/>
    <property type="match status" value="1"/>
</dbReference>
<dbReference type="Proteomes" id="UP000289856">
    <property type="component" value="Chromosome"/>
</dbReference>
<proteinExistence type="predicted"/>
<dbReference type="OrthoDB" id="116151at2"/>
<dbReference type="GO" id="GO:0016747">
    <property type="term" value="F:acyltransferase activity, transferring groups other than amino-acyl groups"/>
    <property type="evidence" value="ECO:0007669"/>
    <property type="project" value="InterPro"/>
</dbReference>
<organism evidence="2 3">
    <name type="scientific">Cohnella abietis</name>
    <dbReference type="NCBI Taxonomy" id="2507935"/>
    <lineage>
        <taxon>Bacteria</taxon>
        <taxon>Bacillati</taxon>
        <taxon>Bacillota</taxon>
        <taxon>Bacilli</taxon>
        <taxon>Bacillales</taxon>
        <taxon>Paenibacillaceae</taxon>
        <taxon>Cohnella</taxon>
    </lineage>
</organism>
<evidence type="ECO:0000313" key="3">
    <source>
        <dbReference type="Proteomes" id="UP000289856"/>
    </source>
</evidence>
<dbReference type="InterPro" id="IPR038740">
    <property type="entry name" value="BioF2-like_GNAT_dom"/>
</dbReference>
<protein>
    <recommendedName>
        <fullName evidence="1">N-acetyltransferase domain-containing protein</fullName>
    </recommendedName>
</protein>
<evidence type="ECO:0000259" key="1">
    <source>
        <dbReference type="PROSITE" id="PS51186"/>
    </source>
</evidence>
<dbReference type="AlphaFoldDB" id="A0A3T1D1A3"/>
<dbReference type="RefSeq" id="WP_130605831.1">
    <property type="nucleotide sequence ID" value="NZ_AP019400.1"/>
</dbReference>
<dbReference type="EMBL" id="AP019400">
    <property type="protein sequence ID" value="BBI31785.1"/>
    <property type="molecule type" value="Genomic_DNA"/>
</dbReference>
<dbReference type="KEGG" id="cohn:KCTCHS21_11840"/>
<dbReference type="Gene3D" id="3.40.630.30">
    <property type="match status" value="1"/>
</dbReference>